<feature type="transmembrane region" description="Helical" evidence="10">
    <location>
        <begin position="303"/>
        <end position="324"/>
    </location>
</feature>
<evidence type="ECO:0000256" key="7">
    <source>
        <dbReference type="ARBA" id="ARBA00023065"/>
    </source>
</evidence>
<keyword evidence="4" id="KW-1003">Cell membrane</keyword>
<feature type="transmembrane region" description="Helical" evidence="10">
    <location>
        <begin position="159"/>
        <end position="179"/>
    </location>
</feature>
<dbReference type="InterPro" id="IPR006153">
    <property type="entry name" value="Cation/H_exchanger_TM"/>
</dbReference>
<keyword evidence="6 10" id="KW-1133">Transmembrane helix</keyword>
<organism evidence="12 13">
    <name type="scientific">Jiangella aurantiaca</name>
    <dbReference type="NCBI Taxonomy" id="2530373"/>
    <lineage>
        <taxon>Bacteria</taxon>
        <taxon>Bacillati</taxon>
        <taxon>Actinomycetota</taxon>
        <taxon>Actinomycetes</taxon>
        <taxon>Jiangellales</taxon>
        <taxon>Jiangellaceae</taxon>
        <taxon>Jiangella</taxon>
    </lineage>
</organism>
<evidence type="ECO:0000256" key="10">
    <source>
        <dbReference type="SAM" id="Phobius"/>
    </source>
</evidence>
<evidence type="ECO:0000313" key="12">
    <source>
        <dbReference type="EMBL" id="TDD64936.1"/>
    </source>
</evidence>
<evidence type="ECO:0000256" key="5">
    <source>
        <dbReference type="ARBA" id="ARBA00022692"/>
    </source>
</evidence>
<keyword evidence="3" id="KW-0050">Antiport</keyword>
<gene>
    <name evidence="12" type="ORF">E1262_26635</name>
</gene>
<reference evidence="12 13" key="1">
    <citation type="submission" date="2019-02" db="EMBL/GenBank/DDBJ databases">
        <title>Draft genome sequences of novel Actinobacteria.</title>
        <authorList>
            <person name="Sahin N."/>
            <person name="Ay H."/>
            <person name="Saygin H."/>
        </authorList>
    </citation>
    <scope>NUCLEOTIDE SEQUENCE [LARGE SCALE GENOMIC DNA]</scope>
    <source>
        <strain evidence="12 13">8K307</strain>
    </source>
</reference>
<keyword evidence="5 10" id="KW-0812">Transmembrane</keyword>
<evidence type="ECO:0000256" key="9">
    <source>
        <dbReference type="SAM" id="MobiDB-lite"/>
    </source>
</evidence>
<evidence type="ECO:0000313" key="13">
    <source>
        <dbReference type="Proteomes" id="UP000295217"/>
    </source>
</evidence>
<feature type="domain" description="Cation/H+ exchanger transmembrane" evidence="11">
    <location>
        <begin position="9"/>
        <end position="390"/>
    </location>
</feature>
<dbReference type="Gene3D" id="1.20.1530.20">
    <property type="match status" value="1"/>
</dbReference>
<dbReference type="RefSeq" id="WP_132107413.1">
    <property type="nucleotide sequence ID" value="NZ_SMLB01000059.1"/>
</dbReference>
<feature type="transmembrane region" description="Helical" evidence="10">
    <location>
        <begin position="225"/>
        <end position="257"/>
    </location>
</feature>
<evidence type="ECO:0000259" key="11">
    <source>
        <dbReference type="Pfam" id="PF00999"/>
    </source>
</evidence>
<feature type="transmembrane region" description="Helical" evidence="10">
    <location>
        <begin position="58"/>
        <end position="78"/>
    </location>
</feature>
<protein>
    <submittedName>
        <fullName evidence="12">Sodium:proton antiporter</fullName>
    </submittedName>
</protein>
<evidence type="ECO:0000256" key="4">
    <source>
        <dbReference type="ARBA" id="ARBA00022475"/>
    </source>
</evidence>
<keyword evidence="8 10" id="KW-0472">Membrane</keyword>
<dbReference type="InterPro" id="IPR038770">
    <property type="entry name" value="Na+/solute_symporter_sf"/>
</dbReference>
<feature type="region of interest" description="Disordered" evidence="9">
    <location>
        <begin position="404"/>
        <end position="433"/>
    </location>
</feature>
<dbReference type="GO" id="GO:0015297">
    <property type="term" value="F:antiporter activity"/>
    <property type="evidence" value="ECO:0007669"/>
    <property type="project" value="UniProtKB-KW"/>
</dbReference>
<dbReference type="EMBL" id="SMLB01000059">
    <property type="protein sequence ID" value="TDD64936.1"/>
    <property type="molecule type" value="Genomic_DNA"/>
</dbReference>
<evidence type="ECO:0000256" key="6">
    <source>
        <dbReference type="ARBA" id="ARBA00022989"/>
    </source>
</evidence>
<feature type="transmembrane region" description="Helical" evidence="10">
    <location>
        <begin position="277"/>
        <end position="296"/>
    </location>
</feature>
<feature type="transmembrane region" description="Helical" evidence="10">
    <location>
        <begin position="344"/>
        <end position="363"/>
    </location>
</feature>
<dbReference type="GO" id="GO:1902600">
    <property type="term" value="P:proton transmembrane transport"/>
    <property type="evidence" value="ECO:0007669"/>
    <property type="project" value="InterPro"/>
</dbReference>
<feature type="transmembrane region" description="Helical" evidence="10">
    <location>
        <begin position="370"/>
        <end position="393"/>
    </location>
</feature>
<dbReference type="GO" id="GO:0005886">
    <property type="term" value="C:plasma membrane"/>
    <property type="evidence" value="ECO:0007669"/>
    <property type="project" value="UniProtKB-SubCell"/>
</dbReference>
<dbReference type="OrthoDB" id="4174405at2"/>
<feature type="transmembrane region" description="Helical" evidence="10">
    <location>
        <begin position="116"/>
        <end position="138"/>
    </location>
</feature>
<accession>A0A4R5A2A5</accession>
<keyword evidence="13" id="KW-1185">Reference proteome</keyword>
<dbReference type="PANTHER" id="PTHR32507">
    <property type="entry name" value="NA(+)/H(+) ANTIPORTER 1"/>
    <property type="match status" value="1"/>
</dbReference>
<name>A0A4R5A2A5_9ACTN</name>
<evidence type="ECO:0000256" key="1">
    <source>
        <dbReference type="ARBA" id="ARBA00004651"/>
    </source>
</evidence>
<keyword evidence="2" id="KW-0813">Transport</keyword>
<dbReference type="Pfam" id="PF00999">
    <property type="entry name" value="Na_H_Exchanger"/>
    <property type="match status" value="1"/>
</dbReference>
<evidence type="ECO:0000256" key="3">
    <source>
        <dbReference type="ARBA" id="ARBA00022449"/>
    </source>
</evidence>
<feature type="transmembrane region" description="Helical" evidence="10">
    <location>
        <begin position="191"/>
        <end position="213"/>
    </location>
</feature>
<evidence type="ECO:0000256" key="2">
    <source>
        <dbReference type="ARBA" id="ARBA00022448"/>
    </source>
</evidence>
<dbReference type="Proteomes" id="UP000295217">
    <property type="component" value="Unassembled WGS sequence"/>
</dbReference>
<keyword evidence="7" id="KW-0406">Ion transport</keyword>
<comment type="subcellular location">
    <subcellularLocation>
        <location evidence="1">Cell membrane</location>
        <topology evidence="1">Multi-pass membrane protein</topology>
    </subcellularLocation>
</comment>
<dbReference type="PANTHER" id="PTHR32507:SF8">
    <property type="entry name" value="CNH1P"/>
    <property type="match status" value="1"/>
</dbReference>
<dbReference type="AlphaFoldDB" id="A0A4R5A2A5"/>
<feature type="compositionally biased region" description="Basic and acidic residues" evidence="9">
    <location>
        <begin position="414"/>
        <end position="433"/>
    </location>
</feature>
<comment type="caution">
    <text evidence="12">The sequence shown here is derived from an EMBL/GenBank/DDBJ whole genome shotgun (WGS) entry which is preliminary data.</text>
</comment>
<sequence length="433" mass="44571">MTGLAVLAVVFIGYSAVAARLGRWSITAPMVFIAAGALIGPHGLGILDVATDVEAVKIIAEVTLALILFADASSLRWREVRLDATLPARLLLLGFPLTVLAGAMAGWWLIPAAGWATAALAASMLAPTDAALGLGVFTDRSVPARIRRALNVESGLNDGLATPLVTLFLAVVVAAEGAGPDGWVAESARELGTAIAVGALIGLGAGHLISGARRREWTSPMSERLAVLATALLSYTTAVAAGGNGFVAAFAAGILFASASAGRLREATEFTEDLGLFASYLIWALFGALLVAPVLTHEIHPSAIVYALVSLTLVRLVPVALALAGTGLRPGSIAFMGWFGPRGLASVLFTLIVFESFEAGGLASERLVEVATWTILLSVIAHGLTAGPLAAAYGRAVADAPVEHREPAAQLETRVPRDLSARSPERGADGEPT</sequence>
<feature type="transmembrane region" description="Helical" evidence="10">
    <location>
        <begin position="90"/>
        <end position="110"/>
    </location>
</feature>
<proteinExistence type="predicted"/>
<evidence type="ECO:0000256" key="8">
    <source>
        <dbReference type="ARBA" id="ARBA00023136"/>
    </source>
</evidence>